<dbReference type="PANTHER" id="PTHR43283:SF7">
    <property type="entry name" value="BETA-LACTAMASE-RELATED DOMAIN-CONTAINING PROTEIN"/>
    <property type="match status" value="1"/>
</dbReference>
<dbReference type="RefSeq" id="WP_169395546.1">
    <property type="nucleotide sequence ID" value="NZ_BAAAJH010000001.1"/>
</dbReference>
<dbReference type="GO" id="GO:0016787">
    <property type="term" value="F:hydrolase activity"/>
    <property type="evidence" value="ECO:0007669"/>
    <property type="project" value="UniProtKB-KW"/>
</dbReference>
<dbReference type="SUPFAM" id="SSF56601">
    <property type="entry name" value="beta-lactamase/transpeptidase-like"/>
    <property type="match status" value="1"/>
</dbReference>
<dbReference type="InterPro" id="IPR012338">
    <property type="entry name" value="Beta-lactam/transpept-like"/>
</dbReference>
<feature type="signal peptide" evidence="2">
    <location>
        <begin position="1"/>
        <end position="23"/>
    </location>
</feature>
<feature type="domain" description="Beta-lactamase-related" evidence="3">
    <location>
        <begin position="93"/>
        <end position="359"/>
    </location>
</feature>
<keyword evidence="2" id="KW-0732">Signal</keyword>
<evidence type="ECO:0000256" key="1">
    <source>
        <dbReference type="SAM" id="MobiDB-lite"/>
    </source>
</evidence>
<proteinExistence type="predicted"/>
<dbReference type="Gene3D" id="3.40.710.10">
    <property type="entry name" value="DD-peptidase/beta-lactamase superfamily"/>
    <property type="match status" value="1"/>
</dbReference>
<organism evidence="4 5">
    <name type="scientific">Pseudonocardia xinjiangensis</name>
    <dbReference type="NCBI Taxonomy" id="75289"/>
    <lineage>
        <taxon>Bacteria</taxon>
        <taxon>Bacillati</taxon>
        <taxon>Actinomycetota</taxon>
        <taxon>Actinomycetes</taxon>
        <taxon>Pseudonocardiales</taxon>
        <taxon>Pseudonocardiaceae</taxon>
        <taxon>Pseudonocardia</taxon>
    </lineage>
</organism>
<feature type="chain" id="PRO_5045971735" evidence="2">
    <location>
        <begin position="24"/>
        <end position="372"/>
    </location>
</feature>
<keyword evidence="4" id="KW-0378">Hydrolase</keyword>
<comment type="caution">
    <text evidence="4">The sequence shown here is derived from an EMBL/GenBank/DDBJ whole genome shotgun (WGS) entry which is preliminary data.</text>
</comment>
<keyword evidence="5" id="KW-1185">Reference proteome</keyword>
<protein>
    <submittedName>
        <fullName evidence="4">Serine hydrolase</fullName>
    </submittedName>
</protein>
<accession>A0ABX1RDG7</accession>
<dbReference type="PROSITE" id="PS51257">
    <property type="entry name" value="PROKAR_LIPOPROTEIN"/>
    <property type="match status" value="1"/>
</dbReference>
<feature type="region of interest" description="Disordered" evidence="1">
    <location>
        <begin position="27"/>
        <end position="71"/>
    </location>
</feature>
<dbReference type="Pfam" id="PF00144">
    <property type="entry name" value="Beta-lactamase"/>
    <property type="match status" value="1"/>
</dbReference>
<gene>
    <name evidence="4" type="ORF">HF577_10275</name>
</gene>
<dbReference type="PANTHER" id="PTHR43283">
    <property type="entry name" value="BETA-LACTAMASE-RELATED"/>
    <property type="match status" value="1"/>
</dbReference>
<name>A0ABX1RDG7_9PSEU</name>
<evidence type="ECO:0000259" key="3">
    <source>
        <dbReference type="Pfam" id="PF00144"/>
    </source>
</evidence>
<evidence type="ECO:0000313" key="5">
    <source>
        <dbReference type="Proteomes" id="UP001296706"/>
    </source>
</evidence>
<evidence type="ECO:0000313" key="4">
    <source>
        <dbReference type="EMBL" id="NMH77470.1"/>
    </source>
</evidence>
<evidence type="ECO:0000256" key="2">
    <source>
        <dbReference type="SAM" id="SignalP"/>
    </source>
</evidence>
<dbReference type="Proteomes" id="UP001296706">
    <property type="component" value="Unassembled WGS sequence"/>
</dbReference>
<feature type="compositionally biased region" description="Polar residues" evidence="1">
    <location>
        <begin position="39"/>
        <end position="53"/>
    </location>
</feature>
<sequence>MSGGRGPAVRLVATASIVLLAMAACSSGPPREDGCNGARQRSGNTFYENNPTYTDRGDVESGTTVSTPEAEGIDGARLDAGVSALAGNNSVQSVAVVRHGRLAYERYVNGGGMDQSNNVHSVSKSILQAVLATAIEKGFINSLDDTVSRYLPGYPNADRITLRNLIEMRSGLRWTEDRTEYRIEKESDWVWAILDQGLVATPGTVFTYSSGNTHVLSAVIQAATKTGTCQFAENNLLTPLGITVEHWGRDPQGIYSGGYNVYLNTREMATFGLLYLDDGTHNGTRVIPEWAVTAAATTTTTENGSGPGYSQGWWTRTIAGHDMYFAWGYGGQFIYVMPDLDTVLVITQNTLRRDREVDSAAFVERYVIPALL</sequence>
<dbReference type="InterPro" id="IPR001466">
    <property type="entry name" value="Beta-lactam-related"/>
</dbReference>
<reference evidence="4 5" key="1">
    <citation type="submission" date="2020-04" db="EMBL/GenBank/DDBJ databases">
        <authorList>
            <person name="Klaysubun C."/>
            <person name="Duangmal K."/>
            <person name="Lipun K."/>
        </authorList>
    </citation>
    <scope>NUCLEOTIDE SEQUENCE [LARGE SCALE GENOMIC DNA]</scope>
    <source>
        <strain evidence="4 5">JCM 11839</strain>
    </source>
</reference>
<dbReference type="InterPro" id="IPR050789">
    <property type="entry name" value="Diverse_Enzym_Activities"/>
</dbReference>
<dbReference type="EMBL" id="JAAXKY010000024">
    <property type="protein sequence ID" value="NMH77470.1"/>
    <property type="molecule type" value="Genomic_DNA"/>
</dbReference>